<dbReference type="eggNOG" id="COG0726">
    <property type="taxonomic scope" value="Bacteria"/>
</dbReference>
<dbReference type="PANTHER" id="PTHR10587:SF133">
    <property type="entry name" value="CHITIN DEACETYLASE 1-RELATED"/>
    <property type="match status" value="1"/>
</dbReference>
<dbReference type="GO" id="GO:0016810">
    <property type="term" value="F:hydrolase activity, acting on carbon-nitrogen (but not peptide) bonds"/>
    <property type="evidence" value="ECO:0007669"/>
    <property type="project" value="InterPro"/>
</dbReference>
<accession>A0A073JWJ3</accession>
<gene>
    <name evidence="4" type="ORF">BAMA_03990</name>
</gene>
<dbReference type="RefSeq" id="WP_034640285.1">
    <property type="nucleotide sequence ID" value="NZ_CBCSJC010000017.1"/>
</dbReference>
<dbReference type="PROSITE" id="PS51677">
    <property type="entry name" value="NODB"/>
    <property type="match status" value="1"/>
</dbReference>
<evidence type="ECO:0000313" key="5">
    <source>
        <dbReference type="Proteomes" id="UP000027822"/>
    </source>
</evidence>
<dbReference type="GO" id="GO:0005975">
    <property type="term" value="P:carbohydrate metabolic process"/>
    <property type="evidence" value="ECO:0007669"/>
    <property type="project" value="InterPro"/>
</dbReference>
<dbReference type="STRING" id="574376.BAMA_03990"/>
<dbReference type="SUPFAM" id="SSF88713">
    <property type="entry name" value="Glycoside hydrolase/deacetylase"/>
    <property type="match status" value="1"/>
</dbReference>
<dbReference type="OrthoDB" id="9812065at2"/>
<dbReference type="InterPro" id="IPR011330">
    <property type="entry name" value="Glyco_hydro/deAcase_b/a-brl"/>
</dbReference>
<feature type="domain" description="NodB homology" evidence="3">
    <location>
        <begin position="50"/>
        <end position="231"/>
    </location>
</feature>
<protein>
    <submittedName>
        <fullName evidence="4">Chitooligosaccharide deacetylase</fullName>
    </submittedName>
</protein>
<dbReference type="EMBL" id="JOTN01000012">
    <property type="protein sequence ID" value="KEK18675.1"/>
    <property type="molecule type" value="Genomic_DNA"/>
</dbReference>
<dbReference type="GO" id="GO:0046872">
    <property type="term" value="F:metal ion binding"/>
    <property type="evidence" value="ECO:0007669"/>
    <property type="project" value="UniProtKB-KW"/>
</dbReference>
<keyword evidence="2" id="KW-0378">Hydrolase</keyword>
<keyword evidence="1" id="KW-0479">Metal-binding</keyword>
<dbReference type="GO" id="GO:0016020">
    <property type="term" value="C:membrane"/>
    <property type="evidence" value="ECO:0007669"/>
    <property type="project" value="TreeGrafter"/>
</dbReference>
<sequence length="242" mass="27831">MIHKLKWFIMVSMLCMINFCPIGEVKAKMLIRKDLEPTGIVTWDVPLNKKVIALTFDDGPSVKYTPQVLDVLKKYDAKATFFMIGFRMEQSPQLVQAVLKNGHEIGNHTMNHIYAQEANSQKVKHDILKGQEFIEKWSKDSILFRPPGGYINETVLTMIEQQHGHIVLWSWHQDPRDWSKPGIHTIVNHVLKNARGGDIVLLHDGGPDQQQTVEALRIILPKLKERGFQFVTVSELLQYKNQ</sequence>
<dbReference type="InterPro" id="IPR050248">
    <property type="entry name" value="Polysacc_deacetylase_ArnD"/>
</dbReference>
<keyword evidence="5" id="KW-1185">Reference proteome</keyword>
<proteinExistence type="predicted"/>
<evidence type="ECO:0000313" key="4">
    <source>
        <dbReference type="EMBL" id="KEK18675.1"/>
    </source>
</evidence>
<reference evidence="4 5" key="1">
    <citation type="submission" date="2014-06" db="EMBL/GenBank/DDBJ databases">
        <title>Draft genome sequence of Bacillus manliponensis JCM 15802 (MCCC 1A00708).</title>
        <authorList>
            <person name="Lai Q."/>
            <person name="Liu Y."/>
            <person name="Shao Z."/>
        </authorList>
    </citation>
    <scope>NUCLEOTIDE SEQUENCE [LARGE SCALE GENOMIC DNA]</scope>
    <source>
        <strain evidence="4 5">JCM 15802</strain>
    </source>
</reference>
<organism evidence="4 5">
    <name type="scientific">Bacillus manliponensis</name>
    <dbReference type="NCBI Taxonomy" id="574376"/>
    <lineage>
        <taxon>Bacteria</taxon>
        <taxon>Bacillati</taxon>
        <taxon>Bacillota</taxon>
        <taxon>Bacilli</taxon>
        <taxon>Bacillales</taxon>
        <taxon>Bacillaceae</taxon>
        <taxon>Bacillus</taxon>
        <taxon>Bacillus cereus group</taxon>
    </lineage>
</organism>
<dbReference type="InterPro" id="IPR002509">
    <property type="entry name" value="NODB_dom"/>
</dbReference>
<evidence type="ECO:0000256" key="1">
    <source>
        <dbReference type="ARBA" id="ARBA00022723"/>
    </source>
</evidence>
<dbReference type="Pfam" id="PF01522">
    <property type="entry name" value="Polysacc_deac_1"/>
    <property type="match status" value="1"/>
</dbReference>
<dbReference type="AlphaFoldDB" id="A0A073JWJ3"/>
<dbReference type="Proteomes" id="UP000027822">
    <property type="component" value="Unassembled WGS sequence"/>
</dbReference>
<evidence type="ECO:0000256" key="2">
    <source>
        <dbReference type="ARBA" id="ARBA00022801"/>
    </source>
</evidence>
<comment type="caution">
    <text evidence="4">The sequence shown here is derived from an EMBL/GenBank/DDBJ whole genome shotgun (WGS) entry which is preliminary data.</text>
</comment>
<dbReference type="CDD" id="cd10917">
    <property type="entry name" value="CE4_NodB_like_6s_7s"/>
    <property type="match status" value="1"/>
</dbReference>
<dbReference type="PANTHER" id="PTHR10587">
    <property type="entry name" value="GLYCOSYL TRANSFERASE-RELATED"/>
    <property type="match status" value="1"/>
</dbReference>
<evidence type="ECO:0000259" key="3">
    <source>
        <dbReference type="PROSITE" id="PS51677"/>
    </source>
</evidence>
<name>A0A073JWJ3_9BACI</name>
<dbReference type="Gene3D" id="3.20.20.370">
    <property type="entry name" value="Glycoside hydrolase/deacetylase"/>
    <property type="match status" value="1"/>
</dbReference>